<feature type="region of interest" description="Disordered" evidence="1">
    <location>
        <begin position="39"/>
        <end position="124"/>
    </location>
</feature>
<reference evidence="2 3" key="1">
    <citation type="submission" date="2015-07" db="EMBL/GenBank/DDBJ databases">
        <title>Comparative genomics of the Sigatoka disease complex on banana suggests a link between parallel evolutionary changes in Pseudocercospora fijiensis and Pseudocercospora eumusae and increased virulence on the banana host.</title>
        <authorList>
            <person name="Chang T.-C."/>
            <person name="Salvucci A."/>
            <person name="Crous P.W."/>
            <person name="Stergiopoulos I."/>
        </authorList>
    </citation>
    <scope>NUCLEOTIDE SEQUENCE [LARGE SCALE GENOMIC DNA]</scope>
    <source>
        <strain evidence="2 3">CBS 114824</strain>
    </source>
</reference>
<keyword evidence="3" id="KW-1185">Reference proteome</keyword>
<feature type="region of interest" description="Disordered" evidence="1">
    <location>
        <begin position="1"/>
        <end position="20"/>
    </location>
</feature>
<gene>
    <name evidence="2" type="ORF">AC578_10037</name>
</gene>
<dbReference type="AlphaFoldDB" id="A0A139H6K6"/>
<dbReference type="EMBL" id="LFZN01000122">
    <property type="protein sequence ID" value="KXS98096.1"/>
    <property type="molecule type" value="Genomic_DNA"/>
</dbReference>
<protein>
    <submittedName>
        <fullName evidence="2">Uncharacterized protein</fullName>
    </submittedName>
</protein>
<feature type="compositionally biased region" description="Pro residues" evidence="1">
    <location>
        <begin position="61"/>
        <end position="76"/>
    </location>
</feature>
<evidence type="ECO:0000256" key="1">
    <source>
        <dbReference type="SAM" id="MobiDB-lite"/>
    </source>
</evidence>
<evidence type="ECO:0000313" key="3">
    <source>
        <dbReference type="Proteomes" id="UP000070133"/>
    </source>
</evidence>
<evidence type="ECO:0000313" key="2">
    <source>
        <dbReference type="EMBL" id="KXS98096.1"/>
    </source>
</evidence>
<sequence length="124" mass="12702">MSTTTTTTPPPPFCGLPQDSTIPYQTTISALSTQYLTLISPPNNPAARRAVTPVEPRKLSHPPPPPPGANLKPPPTKRFNGSPTRLHASSLRGHVRGTGADSSHAGGEATGGCGAAAASRCVSE</sequence>
<comment type="caution">
    <text evidence="2">The sequence shown here is derived from an EMBL/GenBank/DDBJ whole genome shotgun (WGS) entry which is preliminary data.</text>
</comment>
<organism evidence="2 3">
    <name type="scientific">Pseudocercospora eumusae</name>
    <dbReference type="NCBI Taxonomy" id="321146"/>
    <lineage>
        <taxon>Eukaryota</taxon>
        <taxon>Fungi</taxon>
        <taxon>Dikarya</taxon>
        <taxon>Ascomycota</taxon>
        <taxon>Pezizomycotina</taxon>
        <taxon>Dothideomycetes</taxon>
        <taxon>Dothideomycetidae</taxon>
        <taxon>Mycosphaerellales</taxon>
        <taxon>Mycosphaerellaceae</taxon>
        <taxon>Pseudocercospora</taxon>
    </lineage>
</organism>
<proteinExistence type="predicted"/>
<accession>A0A139H6K6</accession>
<dbReference type="Proteomes" id="UP000070133">
    <property type="component" value="Unassembled WGS sequence"/>
</dbReference>
<name>A0A139H6K6_9PEZI</name>